<evidence type="ECO:0000313" key="3">
    <source>
        <dbReference type="EMBL" id="KAK6356108.1"/>
    </source>
</evidence>
<comment type="caution">
    <text evidence="3">The sequence shown here is derived from an EMBL/GenBank/DDBJ whole genome shotgun (WGS) entry which is preliminary data.</text>
</comment>
<name>A0AAN8MX76_9PEZI</name>
<protein>
    <submittedName>
        <fullName evidence="3">Uncharacterized protein</fullName>
    </submittedName>
</protein>
<keyword evidence="2" id="KW-0812">Transmembrane</keyword>
<evidence type="ECO:0000256" key="1">
    <source>
        <dbReference type="SAM" id="MobiDB-lite"/>
    </source>
</evidence>
<feature type="compositionally biased region" description="Polar residues" evidence="1">
    <location>
        <begin position="383"/>
        <end position="396"/>
    </location>
</feature>
<evidence type="ECO:0000256" key="2">
    <source>
        <dbReference type="SAM" id="Phobius"/>
    </source>
</evidence>
<feature type="transmembrane region" description="Helical" evidence="2">
    <location>
        <begin position="129"/>
        <end position="151"/>
    </location>
</feature>
<evidence type="ECO:0000313" key="4">
    <source>
        <dbReference type="Proteomes" id="UP001313282"/>
    </source>
</evidence>
<sequence length="418" mass="48108">MVVFHQSAAKRRWSECLYSYHDWTVAHDWTSFAILSMDSVFTTLYFAISVFMTVYYFAMVDYLKEHAAEKEGLSTVIKLLRARAGVTIAMSYICLCAFFWLAKRLFITGSSRLLTEEVDRKYEIYLRMYAIIISVAILRVASFILACPTWYPAEIMEVAILTGEFVAQPLVRGREDKLSDFVVEDIVVYFWGWSFVFLITAVVSFIGFLVSPDFISFIIHPRTSHGRTKYEIFDLFFFTATQPFWTTVDFLLLLCEVFECFFLCIFELLCCRKPQPMSYLDEYAGRHLMGKIRSPRYYNEPKLSVTYYWAGRAGSKSCRAAKYIWHVIKTSVLGMWFGAKWWGMKVKWGIKLKTRASGMTVILGPYPTVPVRGRSDRGGVNDNRGTGSYSGQSNPGQADHFDDVELGEAPARERNTDM</sequence>
<feature type="transmembrane region" description="Helical" evidence="2">
    <location>
        <begin position="251"/>
        <end position="270"/>
    </location>
</feature>
<organism evidence="3 4">
    <name type="scientific">Orbilia javanica</name>
    <dbReference type="NCBI Taxonomy" id="47235"/>
    <lineage>
        <taxon>Eukaryota</taxon>
        <taxon>Fungi</taxon>
        <taxon>Dikarya</taxon>
        <taxon>Ascomycota</taxon>
        <taxon>Pezizomycotina</taxon>
        <taxon>Orbiliomycetes</taxon>
        <taxon>Orbiliales</taxon>
        <taxon>Orbiliaceae</taxon>
        <taxon>Orbilia</taxon>
    </lineage>
</organism>
<accession>A0AAN8MX76</accession>
<feature type="transmembrane region" description="Helical" evidence="2">
    <location>
        <begin position="80"/>
        <end position="102"/>
    </location>
</feature>
<proteinExistence type="predicted"/>
<feature type="transmembrane region" description="Helical" evidence="2">
    <location>
        <begin position="186"/>
        <end position="210"/>
    </location>
</feature>
<keyword evidence="2" id="KW-0472">Membrane</keyword>
<keyword evidence="2" id="KW-1133">Transmembrane helix</keyword>
<dbReference type="AlphaFoldDB" id="A0AAN8MX76"/>
<dbReference type="Proteomes" id="UP001313282">
    <property type="component" value="Unassembled WGS sequence"/>
</dbReference>
<gene>
    <name evidence="3" type="ORF">TWF718_000483</name>
</gene>
<dbReference type="EMBL" id="JAVHNR010000001">
    <property type="protein sequence ID" value="KAK6356108.1"/>
    <property type="molecule type" value="Genomic_DNA"/>
</dbReference>
<reference evidence="3 4" key="1">
    <citation type="submission" date="2019-10" db="EMBL/GenBank/DDBJ databases">
        <authorList>
            <person name="Palmer J.M."/>
        </authorList>
    </citation>
    <scope>NUCLEOTIDE SEQUENCE [LARGE SCALE GENOMIC DNA]</scope>
    <source>
        <strain evidence="3 4">TWF718</strain>
    </source>
</reference>
<feature type="region of interest" description="Disordered" evidence="1">
    <location>
        <begin position="372"/>
        <end position="418"/>
    </location>
</feature>
<keyword evidence="4" id="KW-1185">Reference proteome</keyword>
<feature type="transmembrane region" description="Helical" evidence="2">
    <location>
        <begin position="40"/>
        <end position="60"/>
    </location>
</feature>